<sequence length="307" mass="30843">MGYPPQPSPPQDPYGHGPQPPVAPPSSRDNRALIVLLAVGVPLLLLGGGAAVVMVLTETGDRGNGSPNMVMPSREPLSGPLGTDPATQPLPDTGIQPPAADVGAQPPAGQPQVGQPQAGQPQAGQPQAGQPTVSTAAGQPPAGQPTSGGPASGQPASGQPQGAGGQTPSTATVGGSLALQGVDPGLKLNVTVNRLINPATPASDFLKPKTGDKFVAVEVTLANVGQAVYDEAPMFGARLIDGQNQQYSPSLYQVREGQSFGGTATINGGDSRKGVLVFEIPQAAMPTKFQFGLNAGIAAQKGEWTLS</sequence>
<feature type="region of interest" description="Disordered" evidence="2">
    <location>
        <begin position="1"/>
        <end position="26"/>
    </location>
</feature>
<keyword evidence="3" id="KW-0812">Transmembrane</keyword>
<keyword evidence="6" id="KW-1185">Reference proteome</keyword>
<evidence type="ECO:0000256" key="3">
    <source>
        <dbReference type="SAM" id="Phobius"/>
    </source>
</evidence>
<evidence type="ECO:0000259" key="4">
    <source>
        <dbReference type="Pfam" id="PF11611"/>
    </source>
</evidence>
<feature type="domain" description="DUF4352" evidence="4">
    <location>
        <begin position="187"/>
        <end position="292"/>
    </location>
</feature>
<comment type="caution">
    <text evidence="5">The sequence shown here is derived from an EMBL/GenBank/DDBJ whole genome shotgun (WGS) entry which is preliminary data.</text>
</comment>
<gene>
    <name evidence="5" type="ORF">GCM10022224_075870</name>
</gene>
<name>A0ABP7D4T2_9ACTN</name>
<dbReference type="InterPro" id="IPR029051">
    <property type="entry name" value="DUF4352"/>
</dbReference>
<evidence type="ECO:0000313" key="6">
    <source>
        <dbReference type="Proteomes" id="UP001500902"/>
    </source>
</evidence>
<protein>
    <recommendedName>
        <fullName evidence="4">DUF4352 domain-containing protein</fullName>
    </recommendedName>
</protein>
<dbReference type="EMBL" id="BAAAZP010000156">
    <property type="protein sequence ID" value="GAA3698755.1"/>
    <property type="molecule type" value="Genomic_DNA"/>
</dbReference>
<keyword evidence="3" id="KW-1133">Transmembrane helix</keyword>
<keyword evidence="1" id="KW-0732">Signal</keyword>
<dbReference type="RefSeq" id="WP_344889432.1">
    <property type="nucleotide sequence ID" value="NZ_BAAAZP010000156.1"/>
</dbReference>
<feature type="region of interest" description="Disordered" evidence="2">
    <location>
        <begin position="60"/>
        <end position="176"/>
    </location>
</feature>
<evidence type="ECO:0000313" key="5">
    <source>
        <dbReference type="EMBL" id="GAA3698755.1"/>
    </source>
</evidence>
<evidence type="ECO:0000256" key="2">
    <source>
        <dbReference type="SAM" id="MobiDB-lite"/>
    </source>
</evidence>
<dbReference type="InterPro" id="IPR029050">
    <property type="entry name" value="Immunoprotect_excell_Ig-like"/>
</dbReference>
<reference evidence="6" key="1">
    <citation type="journal article" date="2019" name="Int. J. Syst. Evol. Microbiol.">
        <title>The Global Catalogue of Microorganisms (GCM) 10K type strain sequencing project: providing services to taxonomists for standard genome sequencing and annotation.</title>
        <authorList>
            <consortium name="The Broad Institute Genomics Platform"/>
            <consortium name="The Broad Institute Genome Sequencing Center for Infectious Disease"/>
            <person name="Wu L."/>
            <person name="Ma J."/>
        </authorList>
    </citation>
    <scope>NUCLEOTIDE SEQUENCE [LARGE SCALE GENOMIC DNA]</scope>
    <source>
        <strain evidence="6">JCM 16904</strain>
    </source>
</reference>
<feature type="transmembrane region" description="Helical" evidence="3">
    <location>
        <begin position="32"/>
        <end position="56"/>
    </location>
</feature>
<organism evidence="5 6">
    <name type="scientific">Nonomuraea antimicrobica</name>
    <dbReference type="NCBI Taxonomy" id="561173"/>
    <lineage>
        <taxon>Bacteria</taxon>
        <taxon>Bacillati</taxon>
        <taxon>Actinomycetota</taxon>
        <taxon>Actinomycetes</taxon>
        <taxon>Streptosporangiales</taxon>
        <taxon>Streptosporangiaceae</taxon>
        <taxon>Nonomuraea</taxon>
    </lineage>
</organism>
<feature type="compositionally biased region" description="Pro residues" evidence="2">
    <location>
        <begin position="1"/>
        <end position="24"/>
    </location>
</feature>
<dbReference type="Pfam" id="PF11611">
    <property type="entry name" value="DUF4352"/>
    <property type="match status" value="1"/>
</dbReference>
<dbReference type="Gene3D" id="2.60.40.1240">
    <property type="match status" value="1"/>
</dbReference>
<accession>A0ABP7D4T2</accession>
<dbReference type="Proteomes" id="UP001500902">
    <property type="component" value="Unassembled WGS sequence"/>
</dbReference>
<feature type="compositionally biased region" description="Low complexity" evidence="2">
    <location>
        <begin position="96"/>
        <end position="170"/>
    </location>
</feature>
<keyword evidence="3" id="KW-0472">Membrane</keyword>
<evidence type="ECO:0000256" key="1">
    <source>
        <dbReference type="ARBA" id="ARBA00022729"/>
    </source>
</evidence>
<proteinExistence type="predicted"/>